<organism evidence="1 2">
    <name type="scientific">Klebsiella pneumoniae</name>
    <dbReference type="NCBI Taxonomy" id="573"/>
    <lineage>
        <taxon>Bacteria</taxon>
        <taxon>Pseudomonadati</taxon>
        <taxon>Pseudomonadota</taxon>
        <taxon>Gammaproteobacteria</taxon>
        <taxon>Enterobacterales</taxon>
        <taxon>Enterobacteriaceae</taxon>
        <taxon>Klebsiella/Raoultella group</taxon>
        <taxon>Klebsiella</taxon>
        <taxon>Klebsiella pneumoniae complex</taxon>
    </lineage>
</organism>
<protein>
    <submittedName>
        <fullName evidence="1">Uncharacterized protein</fullName>
    </submittedName>
</protein>
<name>A0A377WLB7_KLEPN</name>
<accession>A0A377WLB7</accession>
<gene>
    <name evidence="1" type="ORF">NCTC8849_03866</name>
</gene>
<dbReference type="Proteomes" id="UP000254799">
    <property type="component" value="Unassembled WGS sequence"/>
</dbReference>
<evidence type="ECO:0000313" key="1">
    <source>
        <dbReference type="EMBL" id="STT55259.1"/>
    </source>
</evidence>
<reference evidence="1 2" key="1">
    <citation type="submission" date="2018-06" db="EMBL/GenBank/DDBJ databases">
        <authorList>
            <consortium name="Pathogen Informatics"/>
            <person name="Doyle S."/>
        </authorList>
    </citation>
    <scope>NUCLEOTIDE SEQUENCE [LARGE SCALE GENOMIC DNA]</scope>
    <source>
        <strain evidence="1 2">NCTC8849</strain>
    </source>
</reference>
<evidence type="ECO:0000313" key="2">
    <source>
        <dbReference type="Proteomes" id="UP000254799"/>
    </source>
</evidence>
<proteinExistence type="predicted"/>
<sequence>MIQRIVKMLLTERPVPAAIDENFDTIFIVAGRKRPGHAVGIGGVNQAITKAIAPRLMLAGITIKIFPQHRRKNKFRIDRRLQ</sequence>
<dbReference type="EMBL" id="UGLC01000002">
    <property type="protein sequence ID" value="STT55259.1"/>
    <property type="molecule type" value="Genomic_DNA"/>
</dbReference>
<dbReference type="AlphaFoldDB" id="A0A377WLB7"/>